<evidence type="ECO:0000256" key="3">
    <source>
        <dbReference type="SAM" id="Phobius"/>
    </source>
</evidence>
<gene>
    <name evidence="4" type="ORF">EZV62_012449</name>
</gene>
<dbReference type="GO" id="GO:0005524">
    <property type="term" value="F:ATP binding"/>
    <property type="evidence" value="ECO:0007669"/>
    <property type="project" value="UniProtKB-UniRule"/>
</dbReference>
<dbReference type="AlphaFoldDB" id="A0A5C7HXL6"/>
<evidence type="ECO:0000313" key="5">
    <source>
        <dbReference type="Proteomes" id="UP000323000"/>
    </source>
</evidence>
<dbReference type="Gene3D" id="3.30.200.20">
    <property type="entry name" value="Phosphorylase Kinase, domain 1"/>
    <property type="match status" value="1"/>
</dbReference>
<dbReference type="EMBL" id="VAHF01000005">
    <property type="protein sequence ID" value="TXG61086.1"/>
    <property type="molecule type" value="Genomic_DNA"/>
</dbReference>
<dbReference type="Proteomes" id="UP000323000">
    <property type="component" value="Chromosome 5"/>
</dbReference>
<dbReference type="InterPro" id="IPR017441">
    <property type="entry name" value="Protein_kinase_ATP_BS"/>
</dbReference>
<organism evidence="4 5">
    <name type="scientific">Acer yangbiense</name>
    <dbReference type="NCBI Taxonomy" id="1000413"/>
    <lineage>
        <taxon>Eukaryota</taxon>
        <taxon>Viridiplantae</taxon>
        <taxon>Streptophyta</taxon>
        <taxon>Embryophyta</taxon>
        <taxon>Tracheophyta</taxon>
        <taxon>Spermatophyta</taxon>
        <taxon>Magnoliopsida</taxon>
        <taxon>eudicotyledons</taxon>
        <taxon>Gunneridae</taxon>
        <taxon>Pentapetalae</taxon>
        <taxon>rosids</taxon>
        <taxon>malvids</taxon>
        <taxon>Sapindales</taxon>
        <taxon>Sapindaceae</taxon>
        <taxon>Hippocastanoideae</taxon>
        <taxon>Acereae</taxon>
        <taxon>Acer</taxon>
    </lineage>
</organism>
<comment type="caution">
    <text evidence="4">The sequence shown here is derived from an EMBL/GenBank/DDBJ whole genome shotgun (WGS) entry which is preliminary data.</text>
</comment>
<feature type="transmembrane region" description="Helical" evidence="3">
    <location>
        <begin position="142"/>
        <end position="166"/>
    </location>
</feature>
<keyword evidence="3" id="KW-0812">Transmembrane</keyword>
<evidence type="ECO:0000313" key="4">
    <source>
        <dbReference type="EMBL" id="TXG61086.1"/>
    </source>
</evidence>
<keyword evidence="1" id="KW-0547">Nucleotide-binding</keyword>
<name>A0A5C7HXL6_9ROSI</name>
<dbReference type="PROSITE" id="PS00107">
    <property type="entry name" value="PROTEIN_KINASE_ATP"/>
    <property type="match status" value="1"/>
</dbReference>
<sequence>MPINKDPTTPPPTIGKIGPYTVFVTPPSTPKPAEPPVIESPQKVVAPPVQPPPQQFEKPVSVQSLPDGSVSGFFKNAVNKVQNAHSSLDDHLARWFGLNQSKYQWALDDYYENKGLVLKVVPSLFPGKISSMEAENASSTVAAAQTVIIIVIAVIIVIKIVILMIICQKKARIGTGTVAPVDKFLIDMEREKPIRFTCQQLRIATENFTNLLGSGSFGDVYKGTFSNGTIVAVKVLKGPQLPISAYNIKWNGSSLDSLGSSPILASAISLQPL</sequence>
<evidence type="ECO:0000256" key="1">
    <source>
        <dbReference type="PROSITE-ProRule" id="PRU10141"/>
    </source>
</evidence>
<protein>
    <recommendedName>
        <fullName evidence="6">Protein kinase domain-containing protein</fullName>
    </recommendedName>
</protein>
<keyword evidence="1" id="KW-0067">ATP-binding</keyword>
<dbReference type="SUPFAM" id="SSF56112">
    <property type="entry name" value="Protein kinase-like (PK-like)"/>
    <property type="match status" value="1"/>
</dbReference>
<feature type="region of interest" description="Disordered" evidence="2">
    <location>
        <begin position="25"/>
        <end position="61"/>
    </location>
</feature>
<accession>A0A5C7HXL6</accession>
<feature type="binding site" evidence="1">
    <location>
        <position position="234"/>
    </location>
    <ligand>
        <name>ATP</name>
        <dbReference type="ChEBI" id="CHEBI:30616"/>
    </ligand>
</feature>
<reference evidence="5" key="1">
    <citation type="journal article" date="2019" name="Gigascience">
        <title>De novo genome assembly of the endangered Acer yangbiense, a plant species with extremely small populations endemic to Yunnan Province, China.</title>
        <authorList>
            <person name="Yang J."/>
            <person name="Wariss H.M."/>
            <person name="Tao L."/>
            <person name="Zhang R."/>
            <person name="Yun Q."/>
            <person name="Hollingsworth P."/>
            <person name="Dao Z."/>
            <person name="Luo G."/>
            <person name="Guo H."/>
            <person name="Ma Y."/>
            <person name="Sun W."/>
        </authorList>
    </citation>
    <scope>NUCLEOTIDE SEQUENCE [LARGE SCALE GENOMIC DNA]</scope>
    <source>
        <strain evidence="5">cv. Malutang</strain>
    </source>
</reference>
<keyword evidence="5" id="KW-1185">Reference proteome</keyword>
<evidence type="ECO:0000256" key="2">
    <source>
        <dbReference type="SAM" id="MobiDB-lite"/>
    </source>
</evidence>
<dbReference type="PANTHER" id="PTHR37376">
    <property type="entry name" value="EXPRESSED PROTEIN"/>
    <property type="match status" value="1"/>
</dbReference>
<evidence type="ECO:0008006" key="6">
    <source>
        <dbReference type="Google" id="ProtNLM"/>
    </source>
</evidence>
<dbReference type="InterPro" id="IPR011009">
    <property type="entry name" value="Kinase-like_dom_sf"/>
</dbReference>
<proteinExistence type="predicted"/>
<keyword evidence="3" id="KW-0472">Membrane</keyword>
<keyword evidence="3" id="KW-1133">Transmembrane helix</keyword>
<dbReference type="OrthoDB" id="45963at2759"/>
<dbReference type="PANTHER" id="PTHR37376:SF1">
    <property type="entry name" value="EXPRESSED PROTEIN"/>
    <property type="match status" value="1"/>
</dbReference>